<protein>
    <submittedName>
        <fullName evidence="1">Uncharacterized protein</fullName>
    </submittedName>
</protein>
<reference evidence="1" key="1">
    <citation type="journal article" date="2014" name="Front. Microbiol.">
        <title>High frequency of phylogenetically diverse reductive dehalogenase-homologous genes in deep subseafloor sedimentary metagenomes.</title>
        <authorList>
            <person name="Kawai M."/>
            <person name="Futagami T."/>
            <person name="Toyoda A."/>
            <person name="Takaki Y."/>
            <person name="Nishi S."/>
            <person name="Hori S."/>
            <person name="Arai W."/>
            <person name="Tsubouchi T."/>
            <person name="Morono Y."/>
            <person name="Uchiyama I."/>
            <person name="Ito T."/>
            <person name="Fujiyama A."/>
            <person name="Inagaki F."/>
            <person name="Takami H."/>
        </authorList>
    </citation>
    <scope>NUCLEOTIDE SEQUENCE</scope>
    <source>
        <strain evidence="1">Expedition CK06-06</strain>
    </source>
</reference>
<organism evidence="1">
    <name type="scientific">marine sediment metagenome</name>
    <dbReference type="NCBI Taxonomy" id="412755"/>
    <lineage>
        <taxon>unclassified sequences</taxon>
        <taxon>metagenomes</taxon>
        <taxon>ecological metagenomes</taxon>
    </lineage>
</organism>
<proteinExistence type="predicted"/>
<evidence type="ECO:0000313" key="1">
    <source>
        <dbReference type="EMBL" id="GAG88127.1"/>
    </source>
</evidence>
<sequence length="34" mass="3840">MQQLSETLQIDNKDAILKIGRALSSGTRLKILHF</sequence>
<dbReference type="AlphaFoldDB" id="X1C451"/>
<gene>
    <name evidence="1" type="ORF">S01H4_22544</name>
</gene>
<feature type="non-terminal residue" evidence="1">
    <location>
        <position position="34"/>
    </location>
</feature>
<accession>X1C451</accession>
<dbReference type="EMBL" id="BART01010349">
    <property type="protein sequence ID" value="GAG88127.1"/>
    <property type="molecule type" value="Genomic_DNA"/>
</dbReference>
<comment type="caution">
    <text evidence="1">The sequence shown here is derived from an EMBL/GenBank/DDBJ whole genome shotgun (WGS) entry which is preliminary data.</text>
</comment>
<name>X1C451_9ZZZZ</name>